<keyword evidence="3" id="KW-1185">Reference proteome</keyword>
<evidence type="ECO:0000313" key="3">
    <source>
        <dbReference type="Proteomes" id="UP001622612"/>
    </source>
</evidence>
<feature type="transmembrane region" description="Helical" evidence="1">
    <location>
        <begin position="68"/>
        <end position="88"/>
    </location>
</feature>
<feature type="transmembrane region" description="Helical" evidence="1">
    <location>
        <begin position="24"/>
        <end position="48"/>
    </location>
</feature>
<proteinExistence type="predicted"/>
<organism evidence="2 3">
    <name type="scientific">Metamycoplasma faucium</name>
    <dbReference type="NCBI Taxonomy" id="56142"/>
    <lineage>
        <taxon>Bacteria</taxon>
        <taxon>Bacillati</taxon>
        <taxon>Mycoplasmatota</taxon>
        <taxon>Mycoplasmoidales</taxon>
        <taxon>Metamycoplasmataceae</taxon>
        <taxon>Metamycoplasma</taxon>
    </lineage>
</organism>
<keyword evidence="1" id="KW-0812">Transmembrane</keyword>
<accession>A0ABZ2TQU1</accession>
<protein>
    <submittedName>
        <fullName evidence="2">Uncharacterized protein</fullName>
    </submittedName>
</protein>
<gene>
    <name evidence="2" type="ORF">LQ356_01335</name>
</gene>
<evidence type="ECO:0000256" key="1">
    <source>
        <dbReference type="SAM" id="Phobius"/>
    </source>
</evidence>
<dbReference type="Proteomes" id="UP001622612">
    <property type="component" value="Chromosome"/>
</dbReference>
<sequence>MDSGAGIGTLKKALSELFNQINPFVSLLAGYAVVVFALIAIVMTFSAVAALKTAKTQTSKKEAKSRIVGIWLSFGFLILFVVLIPVILKVASTFLSN</sequence>
<evidence type="ECO:0000313" key="2">
    <source>
        <dbReference type="EMBL" id="WYM97528.1"/>
    </source>
</evidence>
<keyword evidence="1" id="KW-1133">Transmembrane helix</keyword>
<reference evidence="2" key="1">
    <citation type="submission" date="2021-11" db="EMBL/GenBank/DDBJ databases">
        <title>The first genome sequence of unculturable Mycoplasma faucium obtained by de novo assembly of metagenomic reads.</title>
        <authorList>
            <person name="Sabat A.J."/>
            <person name="Bathoorn E."/>
            <person name="Akkerboom V."/>
            <person name="Friedrich A.W."/>
        </authorList>
    </citation>
    <scope>NUCLEOTIDE SEQUENCE [LARGE SCALE GENOMIC DNA]</scope>
    <source>
        <strain evidence="2">UMCG-MFM1</strain>
    </source>
</reference>
<name>A0ABZ2TQU1_9BACT</name>
<dbReference type="EMBL" id="CP088155">
    <property type="protein sequence ID" value="WYM97528.1"/>
    <property type="molecule type" value="Genomic_DNA"/>
</dbReference>
<keyword evidence="1" id="KW-0472">Membrane</keyword>
<dbReference type="RefSeq" id="WP_405312032.1">
    <property type="nucleotide sequence ID" value="NZ_CP088155.1"/>
</dbReference>